<feature type="compositionally biased region" description="Basic and acidic residues" evidence="7">
    <location>
        <begin position="1"/>
        <end position="17"/>
    </location>
</feature>
<reference evidence="9 10" key="1">
    <citation type="submission" date="2023-09" db="EMBL/GenBank/DDBJ databases">
        <title>Genomes of two closely related lineages of the louse Polyplax serrata with different host specificities.</title>
        <authorList>
            <person name="Martinu J."/>
            <person name="Tarabai H."/>
            <person name="Stefka J."/>
            <person name="Hypsa V."/>
        </authorList>
    </citation>
    <scope>NUCLEOTIDE SEQUENCE [LARGE SCALE GENOMIC DNA]</scope>
    <source>
        <strain evidence="9">98ZLc_SE</strain>
    </source>
</reference>
<keyword evidence="5" id="KW-1133">Transmembrane helix</keyword>
<comment type="caution">
    <text evidence="9">The sequence shown here is derived from an EMBL/GenBank/DDBJ whole genome shotgun (WGS) entry which is preliminary data.</text>
</comment>
<dbReference type="SMART" id="SM00397">
    <property type="entry name" value="t_SNARE"/>
    <property type="match status" value="1"/>
</dbReference>
<protein>
    <recommendedName>
        <fullName evidence="8">t-SNARE coiled-coil homology domain-containing protein</fullName>
    </recommendedName>
</protein>
<dbReference type="InterPro" id="IPR010989">
    <property type="entry name" value="SNARE"/>
</dbReference>
<dbReference type="PANTHER" id="PTHR19957">
    <property type="entry name" value="SYNTAXIN"/>
    <property type="match status" value="1"/>
</dbReference>
<accession>A0ABR1B8R6</accession>
<evidence type="ECO:0000256" key="3">
    <source>
        <dbReference type="ARBA" id="ARBA00022692"/>
    </source>
</evidence>
<dbReference type="Pfam" id="PF00804">
    <property type="entry name" value="Syntaxin"/>
    <property type="match status" value="1"/>
</dbReference>
<dbReference type="InterPro" id="IPR006012">
    <property type="entry name" value="Syntaxin/epimorphin_CS"/>
</dbReference>
<evidence type="ECO:0000256" key="1">
    <source>
        <dbReference type="ARBA" id="ARBA00004211"/>
    </source>
</evidence>
<comment type="similarity">
    <text evidence="2">Belongs to the syntaxin family.</text>
</comment>
<evidence type="ECO:0000313" key="10">
    <source>
        <dbReference type="Proteomes" id="UP001359485"/>
    </source>
</evidence>
<dbReference type="Gene3D" id="1.20.58.70">
    <property type="match status" value="1"/>
</dbReference>
<evidence type="ECO:0000256" key="6">
    <source>
        <dbReference type="ARBA" id="ARBA00023136"/>
    </source>
</evidence>
<keyword evidence="10" id="KW-1185">Reference proteome</keyword>
<dbReference type="InterPro" id="IPR045242">
    <property type="entry name" value="Syntaxin"/>
</dbReference>
<organism evidence="9 10">
    <name type="scientific">Polyplax serrata</name>
    <name type="common">Common mouse louse</name>
    <dbReference type="NCBI Taxonomy" id="468196"/>
    <lineage>
        <taxon>Eukaryota</taxon>
        <taxon>Metazoa</taxon>
        <taxon>Ecdysozoa</taxon>
        <taxon>Arthropoda</taxon>
        <taxon>Hexapoda</taxon>
        <taxon>Insecta</taxon>
        <taxon>Pterygota</taxon>
        <taxon>Neoptera</taxon>
        <taxon>Paraneoptera</taxon>
        <taxon>Psocodea</taxon>
        <taxon>Troctomorpha</taxon>
        <taxon>Phthiraptera</taxon>
        <taxon>Anoplura</taxon>
        <taxon>Polyplacidae</taxon>
        <taxon>Polyplax</taxon>
    </lineage>
</organism>
<dbReference type="EMBL" id="JAWJWF010000002">
    <property type="protein sequence ID" value="KAK6638097.1"/>
    <property type="molecule type" value="Genomic_DNA"/>
</dbReference>
<keyword evidence="3" id="KW-0812">Transmembrane</keyword>
<dbReference type="Gene3D" id="1.20.5.110">
    <property type="match status" value="1"/>
</dbReference>
<keyword evidence="4" id="KW-0532">Neurotransmitter transport</keyword>
<evidence type="ECO:0000256" key="2">
    <source>
        <dbReference type="ARBA" id="ARBA00009063"/>
    </source>
</evidence>
<feature type="region of interest" description="Disordered" evidence="7">
    <location>
        <begin position="1"/>
        <end position="34"/>
    </location>
</feature>
<sequence>MTRDRLQELKNLMRRDDTTEEMESPGNGKSTPLDVFSDHVREVKVEVADLQRRVQDLKVLLTDNQQWLNEKARRELEHRIEEEKLIIGTKAKKIRTTLKSMKSSPPGKKQSGVILRIKEVQINSVLNELNVVLRDYLSCLIQQREKSVKILQDMAEVKGGSTYDIDSLLEEGKFSIFTNNLLMNDMEEKSRLREVENRRDKILKIESTILEVRNLFNELALIVDLQQEKVEEVEKLVDENLARVESGKKKIFSATKKREKMRYVGRHFELY</sequence>
<dbReference type="Proteomes" id="UP001359485">
    <property type="component" value="Unassembled WGS sequence"/>
</dbReference>
<evidence type="ECO:0000256" key="4">
    <source>
        <dbReference type="ARBA" id="ARBA00022775"/>
    </source>
</evidence>
<dbReference type="PROSITE" id="PS00914">
    <property type="entry name" value="SYNTAXIN"/>
    <property type="match status" value="1"/>
</dbReference>
<dbReference type="InterPro" id="IPR000727">
    <property type="entry name" value="T_SNARE_dom"/>
</dbReference>
<keyword evidence="6" id="KW-0472">Membrane</keyword>
<name>A0ABR1B8R6_POLSC</name>
<feature type="domain" description="T-SNARE coiled-coil homology" evidence="8">
    <location>
        <begin position="192"/>
        <end position="254"/>
    </location>
</feature>
<proteinExistence type="inferred from homology"/>
<evidence type="ECO:0000313" key="9">
    <source>
        <dbReference type="EMBL" id="KAK6638097.1"/>
    </source>
</evidence>
<evidence type="ECO:0000259" key="8">
    <source>
        <dbReference type="PROSITE" id="PS50192"/>
    </source>
</evidence>
<dbReference type="PANTHER" id="PTHR19957:SF307">
    <property type="entry name" value="PROTEIN SSO1-RELATED"/>
    <property type="match status" value="1"/>
</dbReference>
<gene>
    <name evidence="9" type="ORF">RUM44_008522</name>
</gene>
<dbReference type="SUPFAM" id="SSF47661">
    <property type="entry name" value="t-snare proteins"/>
    <property type="match status" value="1"/>
</dbReference>
<evidence type="ECO:0000256" key="7">
    <source>
        <dbReference type="SAM" id="MobiDB-lite"/>
    </source>
</evidence>
<dbReference type="InterPro" id="IPR006011">
    <property type="entry name" value="Syntaxin_N"/>
</dbReference>
<comment type="subcellular location">
    <subcellularLocation>
        <location evidence="1">Membrane</location>
        <topology evidence="1">Single-pass type IV membrane protein</topology>
    </subcellularLocation>
</comment>
<evidence type="ECO:0000256" key="5">
    <source>
        <dbReference type="ARBA" id="ARBA00022989"/>
    </source>
</evidence>
<keyword evidence="4" id="KW-0813">Transport</keyword>
<dbReference type="PROSITE" id="PS50192">
    <property type="entry name" value="T_SNARE"/>
    <property type="match status" value="1"/>
</dbReference>